<keyword evidence="3" id="KW-0472">Membrane</keyword>
<dbReference type="GeneID" id="80915819"/>
<evidence type="ECO:0000313" key="5">
    <source>
        <dbReference type="Proteomes" id="UP001140513"/>
    </source>
</evidence>
<evidence type="ECO:0000256" key="3">
    <source>
        <dbReference type="SAM" id="Phobius"/>
    </source>
</evidence>
<sequence length="403" mass="46008">MPFYVLKNEDSKGRTRTALRTEPHREGKDMSFLANSKASSYNWTTARIEPAHISITVCGVADRRWKAYAFVDGDEEMSEGEFDYGTVVPDMLTDRDTDANCPIWNPREYFLLVVLIRLDQVAREWESLIRKIVRGVREQTDDSRTKASIASDPEHNQDTVKTYENAIEVLRVLRDTLSDNNEAWTRFSAPHGDIGFFGDFEHVPESSRTHIMGCLREIRSNFGRLSDLQRKLETLERRYQSRVESLERRLTIESNQAAKRSGSISELMVSWVSPAAVVSAVFAIPEPFGNFRRTWKSFAIAMIVVTAILNLLVFTKEKQLLKTKSPKHVHTSILALRDRLPLHQLPLAWRRAHRQNRLLRTDTEATLIEPNSAEMASSGRPALAAQTELVEITMPPACRTRNP</sequence>
<dbReference type="AlphaFoldDB" id="A0A9W8XAB7"/>
<organism evidence="4 5">
    <name type="scientific">Didymosphaeria variabile</name>
    <dbReference type="NCBI Taxonomy" id="1932322"/>
    <lineage>
        <taxon>Eukaryota</taxon>
        <taxon>Fungi</taxon>
        <taxon>Dikarya</taxon>
        <taxon>Ascomycota</taxon>
        <taxon>Pezizomycotina</taxon>
        <taxon>Dothideomycetes</taxon>
        <taxon>Pleosporomycetidae</taxon>
        <taxon>Pleosporales</taxon>
        <taxon>Massarineae</taxon>
        <taxon>Didymosphaeriaceae</taxon>
        <taxon>Didymosphaeria</taxon>
    </lineage>
</organism>
<dbReference type="RefSeq" id="XP_056064997.1">
    <property type="nucleotide sequence ID" value="XM_056221010.1"/>
</dbReference>
<feature type="transmembrane region" description="Helical" evidence="3">
    <location>
        <begin position="297"/>
        <end position="315"/>
    </location>
</feature>
<keyword evidence="5" id="KW-1185">Reference proteome</keyword>
<comment type="caution">
    <text evidence="4">The sequence shown here is derived from an EMBL/GenBank/DDBJ whole genome shotgun (WGS) entry which is preliminary data.</text>
</comment>
<dbReference type="Proteomes" id="UP001140513">
    <property type="component" value="Unassembled WGS sequence"/>
</dbReference>
<feature type="compositionally biased region" description="Basic and acidic residues" evidence="2">
    <location>
        <begin position="7"/>
        <end position="25"/>
    </location>
</feature>
<dbReference type="EMBL" id="JAPEUX010000010">
    <property type="protein sequence ID" value="KAJ4344545.1"/>
    <property type="molecule type" value="Genomic_DNA"/>
</dbReference>
<accession>A0A9W8XAB7</accession>
<keyword evidence="3" id="KW-1133">Transmembrane helix</keyword>
<proteinExistence type="predicted"/>
<keyword evidence="1" id="KW-0175">Coiled coil</keyword>
<reference evidence="4" key="1">
    <citation type="submission" date="2022-10" db="EMBL/GenBank/DDBJ databases">
        <title>Tapping the CABI collections for fungal endophytes: first genome assemblies for Collariella, Neodidymelliopsis, Ascochyta clinopodiicola, Didymella pomorum, Didymosphaeria variabile, Neocosmospora piperis and Neocucurbitaria cava.</title>
        <authorList>
            <person name="Hill R."/>
        </authorList>
    </citation>
    <scope>NUCLEOTIDE SEQUENCE</scope>
    <source>
        <strain evidence="4">IMI 356815</strain>
    </source>
</reference>
<gene>
    <name evidence="4" type="ORF">N0V89_012289</name>
</gene>
<dbReference type="OrthoDB" id="5428055at2759"/>
<evidence type="ECO:0000313" key="4">
    <source>
        <dbReference type="EMBL" id="KAJ4344545.1"/>
    </source>
</evidence>
<keyword evidence="3" id="KW-0812">Transmembrane</keyword>
<feature type="coiled-coil region" evidence="1">
    <location>
        <begin position="218"/>
        <end position="256"/>
    </location>
</feature>
<name>A0A9W8XAB7_9PLEO</name>
<evidence type="ECO:0000256" key="2">
    <source>
        <dbReference type="SAM" id="MobiDB-lite"/>
    </source>
</evidence>
<feature type="region of interest" description="Disordered" evidence="2">
    <location>
        <begin position="1"/>
        <end position="25"/>
    </location>
</feature>
<evidence type="ECO:0000256" key="1">
    <source>
        <dbReference type="SAM" id="Coils"/>
    </source>
</evidence>
<protein>
    <submittedName>
        <fullName evidence="4">Uncharacterized protein</fullName>
    </submittedName>
</protein>